<dbReference type="RefSeq" id="WP_117418681.1">
    <property type="nucleotide sequence ID" value="NZ_QOHO01000066.1"/>
</dbReference>
<gene>
    <name evidence="7" type="ORF">DS742_19700</name>
</gene>
<dbReference type="PANTHER" id="PTHR43095">
    <property type="entry name" value="SUGAR KINASE"/>
    <property type="match status" value="1"/>
</dbReference>
<evidence type="ECO:0000313" key="7">
    <source>
        <dbReference type="EMBL" id="RFZ77189.1"/>
    </source>
</evidence>
<dbReference type="Gene3D" id="3.30.420.40">
    <property type="match status" value="2"/>
</dbReference>
<feature type="domain" description="Carbohydrate kinase FGGY C-terminal" evidence="6">
    <location>
        <begin position="287"/>
        <end position="450"/>
    </location>
</feature>
<dbReference type="InterPro" id="IPR050406">
    <property type="entry name" value="FGGY_Carb_Kinase"/>
</dbReference>
<comment type="caution">
    <text evidence="7">The sequence shown here is derived from an EMBL/GenBank/DDBJ whole genome shotgun (WGS) entry which is preliminary data.</text>
</comment>
<protein>
    <submittedName>
        <fullName evidence="7">Carbohydrate kinase</fullName>
    </submittedName>
</protein>
<feature type="domain" description="Carbohydrate kinase FGGY N-terminal" evidence="5">
    <location>
        <begin position="4"/>
        <end position="248"/>
    </location>
</feature>
<dbReference type="AlphaFoldDB" id="A0A3E2N850"/>
<dbReference type="InterPro" id="IPR018484">
    <property type="entry name" value="FGGY_N"/>
</dbReference>
<sequence>MKPYLLGIDVGTSACKIAVFDRIGTVLEAATGEYEVYYPQTGWAEQDPDEWWRVICSTMKYIFSKSRIKPEEIAGIGIDGQSWSAIAVDKEGSVLTNTPIWMDTRADDICRELSGKIGEQRIFEVAGNSLQPSYSTAKIIWYQRNMPEVYENIYKVLQSNSYIAYKLTGQMTQDLSQGYGFHCFDMHTGTWDQAMCEALGIPAKILPDIHPCHEVIGTVTKAAASQSGLSEGTPVVAGGLDAACGTLGAGVIHAGETQEQGGQAGGMSICIDSYKADPRLILSCHVVPGKWLLQGGTTGGGGAMRWLEKEFGAFEREEGRRTGKSSLDLFNEAAGSVAPGSDGLIFLPYMAGERSPLWNPYAKGVYYGMDFGKTKGHFIRAVMEGVAMSLRHNLEVAAEAGAAVDVLRAMGGSANSLLWTQIKSDVTGKPVIVPSSDTATTLGAAILAGVGVGIYEDFEEAVKLTVENKRYHVPNQADRNIYDRNYRKYLSLYEHLKDMMVQEGENES</sequence>
<dbReference type="PANTHER" id="PTHR43095:SF5">
    <property type="entry name" value="XYLULOSE KINASE"/>
    <property type="match status" value="1"/>
</dbReference>
<dbReference type="Pfam" id="PF02782">
    <property type="entry name" value="FGGY_C"/>
    <property type="match status" value="1"/>
</dbReference>
<dbReference type="CDD" id="cd07808">
    <property type="entry name" value="ASKHA_NBD_FGGY_EcXK-like"/>
    <property type="match status" value="1"/>
</dbReference>
<dbReference type="OrthoDB" id="9805576at2"/>
<dbReference type="EMBL" id="QOHO01000066">
    <property type="protein sequence ID" value="RFZ77189.1"/>
    <property type="molecule type" value="Genomic_DNA"/>
</dbReference>
<dbReference type="SUPFAM" id="SSF53067">
    <property type="entry name" value="Actin-like ATPase domain"/>
    <property type="match status" value="2"/>
</dbReference>
<evidence type="ECO:0000256" key="4">
    <source>
        <dbReference type="RuleBase" id="RU003733"/>
    </source>
</evidence>
<dbReference type="GO" id="GO:0005975">
    <property type="term" value="P:carbohydrate metabolic process"/>
    <property type="evidence" value="ECO:0007669"/>
    <property type="project" value="InterPro"/>
</dbReference>
<dbReference type="PIRSF" id="PIRSF000538">
    <property type="entry name" value="GlpK"/>
    <property type="match status" value="1"/>
</dbReference>
<evidence type="ECO:0000256" key="3">
    <source>
        <dbReference type="ARBA" id="ARBA00022777"/>
    </source>
</evidence>
<keyword evidence="2 4" id="KW-0808">Transferase</keyword>
<dbReference type="PROSITE" id="PS00445">
    <property type="entry name" value="FGGY_KINASES_2"/>
    <property type="match status" value="1"/>
</dbReference>
<dbReference type="InterPro" id="IPR018485">
    <property type="entry name" value="FGGY_C"/>
</dbReference>
<dbReference type="InterPro" id="IPR000577">
    <property type="entry name" value="Carb_kinase_FGGY"/>
</dbReference>
<dbReference type="Pfam" id="PF00370">
    <property type="entry name" value="FGGY_N"/>
    <property type="match status" value="1"/>
</dbReference>
<accession>A0A3E2N850</accession>
<evidence type="ECO:0000256" key="2">
    <source>
        <dbReference type="ARBA" id="ARBA00022679"/>
    </source>
</evidence>
<reference evidence="7 8" key="1">
    <citation type="submission" date="2018-07" db="EMBL/GenBank/DDBJ databases">
        <title>New species, Clostridium PI-S10-A1B.</title>
        <authorList>
            <person name="Krishna G."/>
            <person name="Summeta K."/>
            <person name="Shikha S."/>
            <person name="Prabhu P.B."/>
            <person name="Suresh K."/>
        </authorList>
    </citation>
    <scope>NUCLEOTIDE SEQUENCE [LARGE SCALE GENOMIC DNA]</scope>
    <source>
        <strain evidence="7 8">PI-S10-A1B</strain>
    </source>
</reference>
<name>A0A3E2N850_9FIRM</name>
<evidence type="ECO:0000259" key="6">
    <source>
        <dbReference type="Pfam" id="PF02782"/>
    </source>
</evidence>
<dbReference type="InterPro" id="IPR018483">
    <property type="entry name" value="Carb_kinase_FGGY_CS"/>
</dbReference>
<keyword evidence="3 4" id="KW-0418">Kinase</keyword>
<organism evidence="7 8">
    <name type="scientific">Lacrimispora amygdalina</name>
    <dbReference type="NCBI Taxonomy" id="253257"/>
    <lineage>
        <taxon>Bacteria</taxon>
        <taxon>Bacillati</taxon>
        <taxon>Bacillota</taxon>
        <taxon>Clostridia</taxon>
        <taxon>Lachnospirales</taxon>
        <taxon>Lachnospiraceae</taxon>
        <taxon>Lacrimispora</taxon>
    </lineage>
</organism>
<comment type="similarity">
    <text evidence="1 4">Belongs to the FGGY kinase family.</text>
</comment>
<dbReference type="GO" id="GO:0016773">
    <property type="term" value="F:phosphotransferase activity, alcohol group as acceptor"/>
    <property type="evidence" value="ECO:0007669"/>
    <property type="project" value="InterPro"/>
</dbReference>
<dbReference type="GO" id="GO:0016301">
    <property type="term" value="F:kinase activity"/>
    <property type="evidence" value="ECO:0007669"/>
    <property type="project" value="UniProtKB-KW"/>
</dbReference>
<proteinExistence type="inferred from homology"/>
<evidence type="ECO:0000313" key="8">
    <source>
        <dbReference type="Proteomes" id="UP000260680"/>
    </source>
</evidence>
<dbReference type="Proteomes" id="UP000260680">
    <property type="component" value="Unassembled WGS sequence"/>
</dbReference>
<dbReference type="InterPro" id="IPR043129">
    <property type="entry name" value="ATPase_NBD"/>
</dbReference>
<evidence type="ECO:0000256" key="1">
    <source>
        <dbReference type="ARBA" id="ARBA00009156"/>
    </source>
</evidence>
<evidence type="ECO:0000259" key="5">
    <source>
        <dbReference type="Pfam" id="PF00370"/>
    </source>
</evidence>